<evidence type="ECO:0000313" key="8">
    <source>
        <dbReference type="EMBL" id="PFH35130.1"/>
    </source>
</evidence>
<dbReference type="OrthoDB" id="328822at2759"/>
<reference evidence="8 9" key="1">
    <citation type="submission" date="2017-09" db="EMBL/GenBank/DDBJ databases">
        <title>Genome sequencing of Besnoitia besnoiti strain Bb-Ger1.</title>
        <authorList>
            <person name="Schares G."/>
            <person name="Venepally P."/>
            <person name="Lorenzi H.A."/>
        </authorList>
    </citation>
    <scope>NUCLEOTIDE SEQUENCE [LARGE SCALE GENOMIC DNA]</scope>
    <source>
        <strain evidence="8 9">Bb-Ger1</strain>
    </source>
</reference>
<organism evidence="8 9">
    <name type="scientific">Besnoitia besnoiti</name>
    <name type="common">Apicomplexan protozoan</name>
    <dbReference type="NCBI Taxonomy" id="94643"/>
    <lineage>
        <taxon>Eukaryota</taxon>
        <taxon>Sar</taxon>
        <taxon>Alveolata</taxon>
        <taxon>Apicomplexa</taxon>
        <taxon>Conoidasida</taxon>
        <taxon>Coccidia</taxon>
        <taxon>Eucoccidiorida</taxon>
        <taxon>Eimeriorina</taxon>
        <taxon>Sarcocystidae</taxon>
        <taxon>Besnoitia</taxon>
    </lineage>
</organism>
<dbReference type="AlphaFoldDB" id="A0A2A9MIA2"/>
<dbReference type="VEuPathDB" id="ToxoDB:BESB_060170"/>
<keyword evidence="5 6" id="KW-0472">Membrane</keyword>
<dbReference type="KEGG" id="bbes:BESB_060170"/>
<evidence type="ECO:0000256" key="5">
    <source>
        <dbReference type="ARBA" id="ARBA00023136"/>
    </source>
</evidence>
<proteinExistence type="predicted"/>
<dbReference type="EMBL" id="NWUJ01000005">
    <property type="protein sequence ID" value="PFH35130.1"/>
    <property type="molecule type" value="Genomic_DNA"/>
</dbReference>
<dbReference type="GeneID" id="40310945"/>
<sequence>MSKGSCCASVCPALQGDCRIARLLSWENPTTTGSLFLGFNLIYFFVFVLCKSLLSISCYFLLVPFAAGFVFRVLDLAPSFGEGPVEVVSKTTISAKVNCLYEKLNHSLESIRDILLWKNAAYSAKCCVLTWAAGYVSSFFSMYFIIFCLVWVAFGFSFVKKMCAPTVSMYVSPYIEQARELSHRVIGSIPRMDNVTK</sequence>
<evidence type="ECO:0000256" key="4">
    <source>
        <dbReference type="ARBA" id="ARBA00022989"/>
    </source>
</evidence>
<dbReference type="PROSITE" id="PS50845">
    <property type="entry name" value="RETICULON"/>
    <property type="match status" value="1"/>
</dbReference>
<dbReference type="Proteomes" id="UP000224006">
    <property type="component" value="Chromosome V"/>
</dbReference>
<dbReference type="GO" id="GO:0005789">
    <property type="term" value="C:endoplasmic reticulum membrane"/>
    <property type="evidence" value="ECO:0007669"/>
    <property type="project" value="UniProtKB-SubCell"/>
</dbReference>
<evidence type="ECO:0000313" key="9">
    <source>
        <dbReference type="Proteomes" id="UP000224006"/>
    </source>
</evidence>
<keyword evidence="4 6" id="KW-1133">Transmembrane helix</keyword>
<keyword evidence="2 6" id="KW-0812">Transmembrane</keyword>
<protein>
    <recommendedName>
        <fullName evidence="6">Reticulon-like protein</fullName>
    </recommendedName>
</protein>
<evidence type="ECO:0000256" key="1">
    <source>
        <dbReference type="ARBA" id="ARBA00004477"/>
    </source>
</evidence>
<accession>A0A2A9MIA2</accession>
<feature type="domain" description="Reticulon" evidence="7">
    <location>
        <begin position="20"/>
        <end position="197"/>
    </location>
</feature>
<comment type="caution">
    <text evidence="8">The sequence shown here is derived from an EMBL/GenBank/DDBJ whole genome shotgun (WGS) entry which is preliminary data.</text>
</comment>
<name>A0A2A9MIA2_BESBE</name>
<evidence type="ECO:0000256" key="6">
    <source>
        <dbReference type="RuleBase" id="RU363132"/>
    </source>
</evidence>
<evidence type="ECO:0000256" key="3">
    <source>
        <dbReference type="ARBA" id="ARBA00022824"/>
    </source>
</evidence>
<feature type="transmembrane region" description="Helical" evidence="6">
    <location>
        <begin position="56"/>
        <end position="74"/>
    </location>
</feature>
<keyword evidence="9" id="KW-1185">Reference proteome</keyword>
<dbReference type="RefSeq" id="XP_029219139.1">
    <property type="nucleotide sequence ID" value="XM_029364431.1"/>
</dbReference>
<dbReference type="InterPro" id="IPR003388">
    <property type="entry name" value="Reticulon"/>
</dbReference>
<dbReference type="Pfam" id="PF02453">
    <property type="entry name" value="Reticulon"/>
    <property type="match status" value="1"/>
</dbReference>
<comment type="subcellular location">
    <subcellularLocation>
        <location evidence="1 6">Endoplasmic reticulum membrane</location>
        <topology evidence="1 6">Multi-pass membrane protein</topology>
    </subcellularLocation>
</comment>
<feature type="transmembrane region" description="Helical" evidence="6">
    <location>
        <begin position="32"/>
        <end position="49"/>
    </location>
</feature>
<keyword evidence="3 6" id="KW-0256">Endoplasmic reticulum</keyword>
<feature type="transmembrane region" description="Helical" evidence="6">
    <location>
        <begin position="139"/>
        <end position="159"/>
    </location>
</feature>
<evidence type="ECO:0000256" key="2">
    <source>
        <dbReference type="ARBA" id="ARBA00022692"/>
    </source>
</evidence>
<evidence type="ECO:0000259" key="7">
    <source>
        <dbReference type="PROSITE" id="PS50845"/>
    </source>
</evidence>
<gene>
    <name evidence="8" type="ORF">BESB_060170</name>
</gene>